<name>A0AAE0EAK0_9ROSI</name>
<comment type="similarity">
    <text evidence="1">Belongs to the peptidase S10 family.</text>
</comment>
<dbReference type="InterPro" id="IPR029058">
    <property type="entry name" value="AB_hydrolase_fold"/>
</dbReference>
<dbReference type="InterPro" id="IPR001563">
    <property type="entry name" value="Peptidase_S10"/>
</dbReference>
<accession>A0AAE0EAK0</accession>
<dbReference type="PANTHER" id="PTHR11802:SF487">
    <property type="entry name" value="SERINE CARBOXYPEPTIDASE-LIKE 13"/>
    <property type="match status" value="1"/>
</dbReference>
<proteinExistence type="inferred from homology"/>
<evidence type="ECO:0000256" key="1">
    <source>
        <dbReference type="ARBA" id="ARBA00009431"/>
    </source>
</evidence>
<gene>
    <name evidence="2" type="ORF">Dsin_008313</name>
</gene>
<dbReference type="Pfam" id="PF00450">
    <property type="entry name" value="Peptidase_S10"/>
    <property type="match status" value="1"/>
</dbReference>
<evidence type="ECO:0000313" key="3">
    <source>
        <dbReference type="Proteomes" id="UP001281410"/>
    </source>
</evidence>
<dbReference type="GO" id="GO:0006508">
    <property type="term" value="P:proteolysis"/>
    <property type="evidence" value="ECO:0007669"/>
    <property type="project" value="InterPro"/>
</dbReference>
<dbReference type="AlphaFoldDB" id="A0AAE0EAK0"/>
<dbReference type="Proteomes" id="UP001281410">
    <property type="component" value="Unassembled WGS sequence"/>
</dbReference>
<sequence>MLHYLHCNMFYCASSFRLRFGSSELPGFDGELPCYLETGYIGVGESNKSQLFYYFVESQRSPAHDPLMLWLTGGPGPVAFDYGFYNGSLPSLHLTPYTWTKGLNIIYVDAPVGTGFSYSTTQENYYVNDTKSAAQTCEFLRKWLIEHPQFLNNQLFIGGDSYSGFPPPMIVQHVLDGNQIGLEPTMTLKNSKMGVHSGLNLLKSYDMTRIIIVCYLGYGLMTEQLEMLFKLERTEHECGRGAMAP</sequence>
<protein>
    <submittedName>
        <fullName evidence="2">Uncharacterized protein</fullName>
    </submittedName>
</protein>
<organism evidence="2 3">
    <name type="scientific">Dipteronia sinensis</name>
    <dbReference type="NCBI Taxonomy" id="43782"/>
    <lineage>
        <taxon>Eukaryota</taxon>
        <taxon>Viridiplantae</taxon>
        <taxon>Streptophyta</taxon>
        <taxon>Embryophyta</taxon>
        <taxon>Tracheophyta</taxon>
        <taxon>Spermatophyta</taxon>
        <taxon>Magnoliopsida</taxon>
        <taxon>eudicotyledons</taxon>
        <taxon>Gunneridae</taxon>
        <taxon>Pentapetalae</taxon>
        <taxon>rosids</taxon>
        <taxon>malvids</taxon>
        <taxon>Sapindales</taxon>
        <taxon>Sapindaceae</taxon>
        <taxon>Hippocastanoideae</taxon>
        <taxon>Acereae</taxon>
        <taxon>Dipteronia</taxon>
    </lineage>
</organism>
<keyword evidence="3" id="KW-1185">Reference proteome</keyword>
<dbReference type="GO" id="GO:0019748">
    <property type="term" value="P:secondary metabolic process"/>
    <property type="evidence" value="ECO:0007669"/>
    <property type="project" value="TreeGrafter"/>
</dbReference>
<dbReference type="PANTHER" id="PTHR11802">
    <property type="entry name" value="SERINE PROTEASE FAMILY S10 SERINE CARBOXYPEPTIDASE"/>
    <property type="match status" value="1"/>
</dbReference>
<dbReference type="PRINTS" id="PR00724">
    <property type="entry name" value="CRBOXYPTASEC"/>
</dbReference>
<reference evidence="2" key="1">
    <citation type="journal article" date="2023" name="Plant J.">
        <title>Genome sequences and population genomics provide insights into the demographic history, inbreeding, and mutation load of two 'living fossil' tree species of Dipteronia.</title>
        <authorList>
            <person name="Feng Y."/>
            <person name="Comes H.P."/>
            <person name="Chen J."/>
            <person name="Zhu S."/>
            <person name="Lu R."/>
            <person name="Zhang X."/>
            <person name="Li P."/>
            <person name="Qiu J."/>
            <person name="Olsen K.M."/>
            <person name="Qiu Y."/>
        </authorList>
    </citation>
    <scope>NUCLEOTIDE SEQUENCE</scope>
    <source>
        <strain evidence="2">NBL</strain>
    </source>
</reference>
<dbReference type="GO" id="GO:0004185">
    <property type="term" value="F:serine-type carboxypeptidase activity"/>
    <property type="evidence" value="ECO:0007669"/>
    <property type="project" value="InterPro"/>
</dbReference>
<dbReference type="EMBL" id="JANJYJ010000003">
    <property type="protein sequence ID" value="KAK3221288.1"/>
    <property type="molecule type" value="Genomic_DNA"/>
</dbReference>
<comment type="caution">
    <text evidence="2">The sequence shown here is derived from an EMBL/GenBank/DDBJ whole genome shotgun (WGS) entry which is preliminary data.</text>
</comment>
<dbReference type="SUPFAM" id="SSF53474">
    <property type="entry name" value="alpha/beta-Hydrolases"/>
    <property type="match status" value="1"/>
</dbReference>
<dbReference type="GO" id="GO:0016747">
    <property type="term" value="F:acyltransferase activity, transferring groups other than amino-acyl groups"/>
    <property type="evidence" value="ECO:0007669"/>
    <property type="project" value="TreeGrafter"/>
</dbReference>
<dbReference type="Gene3D" id="3.40.50.1820">
    <property type="entry name" value="alpha/beta hydrolase"/>
    <property type="match status" value="1"/>
</dbReference>
<evidence type="ECO:0000313" key="2">
    <source>
        <dbReference type="EMBL" id="KAK3221288.1"/>
    </source>
</evidence>